<gene>
    <name evidence="2" type="ORF">XENOCAPTIV_025332</name>
</gene>
<keyword evidence="1" id="KW-0812">Transmembrane</keyword>
<feature type="transmembrane region" description="Helical" evidence="1">
    <location>
        <begin position="69"/>
        <end position="88"/>
    </location>
</feature>
<evidence type="ECO:0000313" key="3">
    <source>
        <dbReference type="Proteomes" id="UP001434883"/>
    </source>
</evidence>
<proteinExistence type="predicted"/>
<name>A0ABV0R6J3_9TELE</name>
<protein>
    <submittedName>
        <fullName evidence="2">Uncharacterized protein</fullName>
    </submittedName>
</protein>
<dbReference type="EMBL" id="JAHRIN010034218">
    <property type="protein sequence ID" value="MEQ2203137.1"/>
    <property type="molecule type" value="Genomic_DNA"/>
</dbReference>
<organism evidence="2 3">
    <name type="scientific">Xenoophorus captivus</name>
    <dbReference type="NCBI Taxonomy" id="1517983"/>
    <lineage>
        <taxon>Eukaryota</taxon>
        <taxon>Metazoa</taxon>
        <taxon>Chordata</taxon>
        <taxon>Craniata</taxon>
        <taxon>Vertebrata</taxon>
        <taxon>Euteleostomi</taxon>
        <taxon>Actinopterygii</taxon>
        <taxon>Neopterygii</taxon>
        <taxon>Teleostei</taxon>
        <taxon>Neoteleostei</taxon>
        <taxon>Acanthomorphata</taxon>
        <taxon>Ovalentaria</taxon>
        <taxon>Atherinomorphae</taxon>
        <taxon>Cyprinodontiformes</taxon>
        <taxon>Goodeidae</taxon>
        <taxon>Xenoophorus</taxon>
    </lineage>
</organism>
<keyword evidence="1" id="KW-1133">Transmembrane helix</keyword>
<keyword evidence="1" id="KW-0472">Membrane</keyword>
<dbReference type="Proteomes" id="UP001434883">
    <property type="component" value="Unassembled WGS sequence"/>
</dbReference>
<comment type="caution">
    <text evidence="2">The sequence shown here is derived from an EMBL/GenBank/DDBJ whole genome shotgun (WGS) entry which is preliminary data.</text>
</comment>
<accession>A0ABV0R6J3</accession>
<feature type="transmembrane region" description="Helical" evidence="1">
    <location>
        <begin position="35"/>
        <end position="57"/>
    </location>
</feature>
<keyword evidence="3" id="KW-1185">Reference proteome</keyword>
<evidence type="ECO:0000256" key="1">
    <source>
        <dbReference type="SAM" id="Phobius"/>
    </source>
</evidence>
<evidence type="ECO:0000313" key="2">
    <source>
        <dbReference type="EMBL" id="MEQ2203137.1"/>
    </source>
</evidence>
<reference evidence="2 3" key="1">
    <citation type="submission" date="2021-06" db="EMBL/GenBank/DDBJ databases">
        <authorList>
            <person name="Palmer J.M."/>
        </authorList>
    </citation>
    <scope>NUCLEOTIDE SEQUENCE [LARGE SCALE GENOMIC DNA]</scope>
    <source>
        <strain evidence="2 3">XC_2019</strain>
        <tissue evidence="2">Muscle</tissue>
    </source>
</reference>
<sequence length="118" mass="12941">MSAGSGASTVNVLLDPTSAFDTVDHSMLNNRLRDVHGLSGVALGGLTFVFLAEHSLFCNPDHVRLQEPAMWGATGLSLGTYSICFVYFPSRPNNQTDVSLIYMLMIFRSTVLLRELNM</sequence>